<gene>
    <name evidence="2" type="primary">orf265</name>
</gene>
<evidence type="ECO:0000313" key="2">
    <source>
        <dbReference type="EMBL" id="AOC61642.1"/>
    </source>
</evidence>
<evidence type="ECO:0000259" key="1">
    <source>
        <dbReference type="Pfam" id="PF00961"/>
    </source>
</evidence>
<reference evidence="2" key="1">
    <citation type="journal article" date="2016" name="Genome Biol. Evol.">
        <title>Mitochondrion-to-Chloroplast DNA Transfers and Intragenomic Proliferation of Chloroplast Group II Introns in Gloeotilopsis Green Algae (Ulotrichales, Ulvophyceae).</title>
        <authorList>
            <person name="Turmel M."/>
            <person name="Otis C."/>
            <person name="Lemieux C."/>
        </authorList>
    </citation>
    <scope>NUCLEOTIDE SEQUENCE</scope>
</reference>
<keyword evidence="2" id="KW-0255">Endonuclease</keyword>
<dbReference type="InterPro" id="IPR004860">
    <property type="entry name" value="LAGLIDADG_dom"/>
</dbReference>
<accession>A0A1B2RZ72</accession>
<dbReference type="SUPFAM" id="SSF55608">
    <property type="entry name" value="Homing endonucleases"/>
    <property type="match status" value="2"/>
</dbReference>
<dbReference type="PANTHER" id="PTHR37520">
    <property type="entry name" value="INTRON-ENCODED DNA ENDONUCLEASE AI2A-RELATED"/>
    <property type="match status" value="1"/>
</dbReference>
<keyword evidence="2" id="KW-0540">Nuclease</keyword>
<geneLocation type="chloroplast" evidence="2"/>
<dbReference type="InterPro" id="IPR027434">
    <property type="entry name" value="Homing_endonucl"/>
</dbReference>
<dbReference type="GO" id="GO:0004519">
    <property type="term" value="F:endonuclease activity"/>
    <property type="evidence" value="ECO:0007669"/>
    <property type="project" value="UniProtKB-KW"/>
</dbReference>
<keyword evidence="2" id="KW-0150">Chloroplast</keyword>
<dbReference type="PANTHER" id="PTHR37520:SF1">
    <property type="entry name" value="INTRON-ENCODED DNA ENDONUCLEASE AI2A-RELATED"/>
    <property type="match status" value="1"/>
</dbReference>
<feature type="domain" description="Homing endonuclease LAGLIDADG" evidence="1">
    <location>
        <begin position="14"/>
        <end position="101"/>
    </location>
</feature>
<keyword evidence="2" id="KW-0378">Hydrolase</keyword>
<dbReference type="Gene3D" id="3.10.28.10">
    <property type="entry name" value="Homing endonucleases"/>
    <property type="match status" value="2"/>
</dbReference>
<organism evidence="2">
    <name type="scientific">Gloeotilopsis planctonica</name>
    <dbReference type="NCBI Taxonomy" id="34157"/>
    <lineage>
        <taxon>Eukaryota</taxon>
        <taxon>Viridiplantae</taxon>
        <taxon>Chlorophyta</taxon>
        <taxon>core chlorophytes</taxon>
        <taxon>Ulvophyceae</taxon>
        <taxon>OUU clade</taxon>
        <taxon>Ulotrichales</taxon>
        <taxon>Ulotrichaceae</taxon>
        <taxon>Gloeotilopsis</taxon>
    </lineage>
</organism>
<dbReference type="AlphaFoldDB" id="A0A1B2RZ72"/>
<dbReference type="EMBL" id="KX306824">
    <property type="protein sequence ID" value="AOC61642.1"/>
    <property type="molecule type" value="Genomic_DNA"/>
</dbReference>
<name>A0A1B2RZ72_9CHLO</name>
<protein>
    <submittedName>
        <fullName evidence="2">Putative LAGLIDADG homing endonuclease</fullName>
    </submittedName>
</protein>
<proteinExistence type="predicted"/>
<sequence length="265" mass="30770">MNSTYNETKWNQWLAGVIDGDGYLAIQKNKVAVCEITMSLNDEQLLAQIKQKLGGNIGLRSGAKAVRYRLTHQEGILKLIFCINGSIRNSQRVPQFQKLCEKFNIPFLPAPALTFMSGYSAGFFDADGTVCLLTRTNLPEYSIQKGRLDQINRLYYSRGKNQLRITISNKYLENVAFFYDAFQLGKIRQVKQQTKTWYNWELTTETQIRSFCDYLKKIPSRSVKSQRIFLIERYFELKKMKAHLAPQGTKCNQAWLSFCQKWYFG</sequence>
<keyword evidence="2" id="KW-0934">Plastid</keyword>
<dbReference type="Pfam" id="PF00961">
    <property type="entry name" value="LAGLIDADG_1"/>
    <property type="match status" value="1"/>
</dbReference>